<reference evidence="3 4" key="1">
    <citation type="submission" date="2015-11" db="EMBL/GenBank/DDBJ databases">
        <authorList>
            <person name="Sahl J."/>
            <person name="Wagner D."/>
            <person name="Keim P."/>
        </authorList>
    </citation>
    <scope>NUCLEOTIDE SEQUENCE [LARGE SCALE GENOMIC DNA]</scope>
    <source>
        <strain evidence="3 4">BDU18</strain>
    </source>
</reference>
<dbReference type="RefSeq" id="WP_059641390.1">
    <property type="nucleotide sequence ID" value="NZ_CP013425.1"/>
</dbReference>
<name>A0ABR5T6K3_9BURK</name>
<feature type="region of interest" description="Disordered" evidence="1">
    <location>
        <begin position="64"/>
        <end position="114"/>
    </location>
</feature>
<accession>A0ABR5T6K3</accession>
<protein>
    <submittedName>
        <fullName evidence="3">Uncharacterized protein</fullName>
    </submittedName>
</protein>
<feature type="compositionally biased region" description="Gly residues" evidence="1">
    <location>
        <begin position="92"/>
        <end position="101"/>
    </location>
</feature>
<feature type="compositionally biased region" description="Low complexity" evidence="1">
    <location>
        <begin position="74"/>
        <end position="91"/>
    </location>
</feature>
<keyword evidence="2" id="KW-0732">Signal</keyword>
<dbReference type="Proteomes" id="UP000070255">
    <property type="component" value="Unassembled WGS sequence"/>
</dbReference>
<feature type="chain" id="PRO_5046108551" evidence="2">
    <location>
        <begin position="22"/>
        <end position="114"/>
    </location>
</feature>
<evidence type="ECO:0000313" key="3">
    <source>
        <dbReference type="EMBL" id="KWZ38819.1"/>
    </source>
</evidence>
<gene>
    <name evidence="3" type="ORF">WS72_28905</name>
</gene>
<keyword evidence="4" id="KW-1185">Reference proteome</keyword>
<evidence type="ECO:0000256" key="1">
    <source>
        <dbReference type="SAM" id="MobiDB-lite"/>
    </source>
</evidence>
<evidence type="ECO:0000256" key="2">
    <source>
        <dbReference type="SAM" id="SignalP"/>
    </source>
</evidence>
<organism evidence="3 4">
    <name type="scientific">Burkholderia savannae</name>
    <dbReference type="NCBI Taxonomy" id="1637837"/>
    <lineage>
        <taxon>Bacteria</taxon>
        <taxon>Pseudomonadati</taxon>
        <taxon>Pseudomonadota</taxon>
        <taxon>Betaproteobacteria</taxon>
        <taxon>Burkholderiales</taxon>
        <taxon>Burkholderiaceae</taxon>
        <taxon>Burkholderia</taxon>
        <taxon>pseudomallei group</taxon>
    </lineage>
</organism>
<comment type="caution">
    <text evidence="3">The sequence shown here is derived from an EMBL/GenBank/DDBJ whole genome shotgun (WGS) entry which is preliminary data.</text>
</comment>
<proteinExistence type="predicted"/>
<dbReference type="EMBL" id="LNJQ01000004">
    <property type="protein sequence ID" value="KWZ38819.1"/>
    <property type="molecule type" value="Genomic_DNA"/>
</dbReference>
<evidence type="ECO:0000313" key="4">
    <source>
        <dbReference type="Proteomes" id="UP000070255"/>
    </source>
</evidence>
<feature type="signal peptide" evidence="2">
    <location>
        <begin position="1"/>
        <end position="21"/>
    </location>
</feature>
<sequence>MRKISAALLGASAAWPALVHATTTFADPADAAASVPAIVAPSALDGYRRYRDEDGPTWQQLNRAVAEPPRRAAAKPIRAGDDAAAGQAGHAGHAGHGGSDGHGGHRAMHDEAAQ</sequence>